<accession>A0A5A9N0W1</accession>
<keyword evidence="3" id="KW-1185">Reference proteome</keyword>
<comment type="caution">
    <text evidence="2">The sequence shown here is derived from an EMBL/GenBank/DDBJ whole genome shotgun (WGS) entry which is preliminary data.</text>
</comment>
<protein>
    <submittedName>
        <fullName evidence="2">Uncharacterized protein</fullName>
    </submittedName>
</protein>
<name>A0A5A9N0W1_9TELE</name>
<sequence length="69" mass="7395">MIVGQEPSLKTQTVEPHNGERAPMNITWSAVGSAPYGKQEVSDVTAVSRLQSADLASRWQASVGQLEQA</sequence>
<evidence type="ECO:0000313" key="3">
    <source>
        <dbReference type="Proteomes" id="UP000324632"/>
    </source>
</evidence>
<dbReference type="Proteomes" id="UP000324632">
    <property type="component" value="Chromosome 23"/>
</dbReference>
<reference evidence="2 3" key="1">
    <citation type="journal article" date="2019" name="Mol. Ecol. Resour.">
        <title>Chromosome-level genome assembly of Triplophysa tibetana, a fish adapted to the harsh high-altitude environment of the Tibetan Plateau.</title>
        <authorList>
            <person name="Yang X."/>
            <person name="Liu H."/>
            <person name="Ma Z."/>
            <person name="Zou Y."/>
            <person name="Zou M."/>
            <person name="Mao Y."/>
            <person name="Li X."/>
            <person name="Wang H."/>
            <person name="Chen T."/>
            <person name="Wang W."/>
            <person name="Yang R."/>
        </authorList>
    </citation>
    <scope>NUCLEOTIDE SEQUENCE [LARGE SCALE GENOMIC DNA]</scope>
    <source>
        <strain evidence="2">TTIB1903HZAU</strain>
        <tissue evidence="2">Muscle</tissue>
    </source>
</reference>
<organism evidence="2 3">
    <name type="scientific">Triplophysa tibetana</name>
    <dbReference type="NCBI Taxonomy" id="1572043"/>
    <lineage>
        <taxon>Eukaryota</taxon>
        <taxon>Metazoa</taxon>
        <taxon>Chordata</taxon>
        <taxon>Craniata</taxon>
        <taxon>Vertebrata</taxon>
        <taxon>Euteleostomi</taxon>
        <taxon>Actinopterygii</taxon>
        <taxon>Neopterygii</taxon>
        <taxon>Teleostei</taxon>
        <taxon>Ostariophysi</taxon>
        <taxon>Cypriniformes</taxon>
        <taxon>Nemacheilidae</taxon>
        <taxon>Triplophysa</taxon>
    </lineage>
</organism>
<dbReference type="EMBL" id="SOYY01000023">
    <property type="protein sequence ID" value="KAA0703672.1"/>
    <property type="molecule type" value="Genomic_DNA"/>
</dbReference>
<evidence type="ECO:0000256" key="1">
    <source>
        <dbReference type="SAM" id="MobiDB-lite"/>
    </source>
</evidence>
<gene>
    <name evidence="2" type="ORF">E1301_Tti023417</name>
</gene>
<proteinExistence type="predicted"/>
<feature type="region of interest" description="Disordered" evidence="1">
    <location>
        <begin position="1"/>
        <end position="22"/>
    </location>
</feature>
<dbReference type="AlphaFoldDB" id="A0A5A9N0W1"/>
<evidence type="ECO:0000313" key="2">
    <source>
        <dbReference type="EMBL" id="KAA0703672.1"/>
    </source>
</evidence>